<reference evidence="1" key="1">
    <citation type="submission" date="2019-12" db="EMBL/GenBank/DDBJ databases">
        <title>Genome sequencing and annotation of Brassica cretica.</title>
        <authorList>
            <person name="Studholme D.J."/>
            <person name="Sarris P."/>
        </authorList>
    </citation>
    <scope>NUCLEOTIDE SEQUENCE</scope>
    <source>
        <strain evidence="1">PFS-109/04</strain>
        <tissue evidence="1">Leaf</tissue>
    </source>
</reference>
<dbReference type="Proteomes" id="UP000712600">
    <property type="component" value="Unassembled WGS sequence"/>
</dbReference>
<evidence type="ECO:0000313" key="1">
    <source>
        <dbReference type="EMBL" id="KAF3573471.1"/>
    </source>
</evidence>
<dbReference type="EMBL" id="QGKX02000095">
    <property type="protein sequence ID" value="KAF3573471.1"/>
    <property type="molecule type" value="Genomic_DNA"/>
</dbReference>
<protein>
    <submittedName>
        <fullName evidence="1">Uncharacterized protein</fullName>
    </submittedName>
</protein>
<gene>
    <name evidence="1" type="ORF">F2Q69_00061379</name>
</gene>
<proteinExistence type="predicted"/>
<dbReference type="AlphaFoldDB" id="A0A8S9RLA5"/>
<accession>A0A8S9RLA5</accession>
<name>A0A8S9RLA5_BRACR</name>
<organism evidence="1 2">
    <name type="scientific">Brassica cretica</name>
    <name type="common">Mustard</name>
    <dbReference type="NCBI Taxonomy" id="69181"/>
    <lineage>
        <taxon>Eukaryota</taxon>
        <taxon>Viridiplantae</taxon>
        <taxon>Streptophyta</taxon>
        <taxon>Embryophyta</taxon>
        <taxon>Tracheophyta</taxon>
        <taxon>Spermatophyta</taxon>
        <taxon>Magnoliopsida</taxon>
        <taxon>eudicotyledons</taxon>
        <taxon>Gunneridae</taxon>
        <taxon>Pentapetalae</taxon>
        <taxon>rosids</taxon>
        <taxon>malvids</taxon>
        <taxon>Brassicales</taxon>
        <taxon>Brassicaceae</taxon>
        <taxon>Brassiceae</taxon>
        <taxon>Brassica</taxon>
    </lineage>
</organism>
<sequence length="115" mass="13178">MHCIALHLYVLQVWRSASQVLELKSSKTFKMFKNGMVAGRSRDQMMAVKRRHHRRLASQAEARRGQDAMNSCPRWQAAFARFWCLRPSVDKSFQSVSQACFAEYGSCGECTRTAT</sequence>
<comment type="caution">
    <text evidence="1">The sequence shown here is derived from an EMBL/GenBank/DDBJ whole genome shotgun (WGS) entry which is preliminary data.</text>
</comment>
<evidence type="ECO:0000313" key="2">
    <source>
        <dbReference type="Proteomes" id="UP000712600"/>
    </source>
</evidence>